<keyword evidence="1" id="KW-0812">Transmembrane</keyword>
<keyword evidence="1" id="KW-0472">Membrane</keyword>
<sequence>MIVRACESLNYFFNFLTKKVNICWRLYSILLHIPFYFFFIQM</sequence>
<reference evidence="2" key="1">
    <citation type="journal article" date="2021" name="Proc. Natl. Acad. Sci. U.S.A.">
        <title>A Catalog of Tens of Thousands of Viruses from Human Metagenomes Reveals Hidden Associations with Chronic Diseases.</title>
        <authorList>
            <person name="Tisza M.J."/>
            <person name="Buck C.B."/>
        </authorList>
    </citation>
    <scope>NUCLEOTIDE SEQUENCE</scope>
    <source>
        <strain evidence="2">CtNQV2</strain>
    </source>
</reference>
<evidence type="ECO:0000313" key="2">
    <source>
        <dbReference type="EMBL" id="DAF44049.1"/>
    </source>
</evidence>
<name>A0A8S5RZE8_9CAUD</name>
<accession>A0A8S5RZE8</accession>
<organism evidence="2">
    <name type="scientific">Myoviridae sp. ctNQV2</name>
    <dbReference type="NCBI Taxonomy" id="2827683"/>
    <lineage>
        <taxon>Viruses</taxon>
        <taxon>Duplodnaviria</taxon>
        <taxon>Heunggongvirae</taxon>
        <taxon>Uroviricota</taxon>
        <taxon>Caudoviricetes</taxon>
    </lineage>
</organism>
<keyword evidence="1" id="KW-1133">Transmembrane helix</keyword>
<protein>
    <submittedName>
        <fullName evidence="2">Uncharacterized protein</fullName>
    </submittedName>
</protein>
<evidence type="ECO:0000256" key="1">
    <source>
        <dbReference type="SAM" id="Phobius"/>
    </source>
</evidence>
<feature type="transmembrane region" description="Helical" evidence="1">
    <location>
        <begin position="22"/>
        <end position="40"/>
    </location>
</feature>
<proteinExistence type="predicted"/>
<dbReference type="EMBL" id="BK032510">
    <property type="protein sequence ID" value="DAF44049.1"/>
    <property type="molecule type" value="Genomic_DNA"/>
</dbReference>